<dbReference type="SUPFAM" id="SSF54909">
    <property type="entry name" value="Dimeric alpha+beta barrel"/>
    <property type="match status" value="1"/>
</dbReference>
<accession>A0ABT6R4C9</accession>
<evidence type="ECO:0000313" key="3">
    <source>
        <dbReference type="Proteomes" id="UP001243286"/>
    </source>
</evidence>
<dbReference type="RefSeq" id="WP_014970400.1">
    <property type="nucleotide sequence ID" value="NZ_JASBQV010000021.1"/>
</dbReference>
<dbReference type="InterPro" id="IPR025444">
    <property type="entry name" value="Monooxy_af470"/>
</dbReference>
<evidence type="ECO:0000256" key="1">
    <source>
        <dbReference type="SAM" id="MobiDB-lite"/>
    </source>
</evidence>
<comment type="caution">
    <text evidence="2">The sequence shown here is derived from an EMBL/GenBank/DDBJ whole genome shotgun (WGS) entry which is preliminary data.</text>
</comment>
<protein>
    <submittedName>
        <fullName evidence="2">DUF4188 domain-containing protein</fullName>
    </submittedName>
</protein>
<gene>
    <name evidence="2" type="ORF">QK289_12370</name>
</gene>
<dbReference type="EMBL" id="JASBQV010000021">
    <property type="protein sequence ID" value="MDI3235805.1"/>
    <property type="molecule type" value="Genomic_DNA"/>
</dbReference>
<reference evidence="2 3" key="1">
    <citation type="submission" date="2023-04" db="EMBL/GenBank/DDBJ databases">
        <title>Antarctic isolates genomes.</title>
        <authorList>
            <person name="Dimov S.G."/>
        </authorList>
    </citation>
    <scope>NUCLEOTIDE SEQUENCE [LARGE SCALE GENOMIC DNA]</scope>
    <source>
        <strain evidence="2 3">AL19</strain>
    </source>
</reference>
<feature type="compositionally biased region" description="Basic and acidic residues" evidence="1">
    <location>
        <begin position="134"/>
        <end position="154"/>
    </location>
</feature>
<dbReference type="InterPro" id="IPR011008">
    <property type="entry name" value="Dimeric_a/b-barrel"/>
</dbReference>
<evidence type="ECO:0000313" key="2">
    <source>
        <dbReference type="EMBL" id="MDI3235805.1"/>
    </source>
</evidence>
<dbReference type="Pfam" id="PF13826">
    <property type="entry name" value="Monooxy_af470-like"/>
    <property type="match status" value="1"/>
</dbReference>
<organism evidence="2 3">
    <name type="scientific">Exiguobacterium antarcticum</name>
    <dbReference type="NCBI Taxonomy" id="132920"/>
    <lineage>
        <taxon>Bacteria</taxon>
        <taxon>Bacillati</taxon>
        <taxon>Bacillota</taxon>
        <taxon>Bacilli</taxon>
        <taxon>Bacillales</taxon>
        <taxon>Bacillales Family XII. Incertae Sedis</taxon>
        <taxon>Exiguobacterium</taxon>
    </lineage>
</organism>
<sequence length="154" mass="17780">MKRVIATPNEDVVVFIIGLRINRLRAVRKWLPAVRAMTPMIEECYEQQVGLLSHEMLVGWRSVTLIQYWRSSDALIAYSHGNRHLTAWKQFNQSARASNVVGIFHETFEISNYETMYVNLPTRGLAKAVGESPIQKHQEQAKDRLAERKVSTRE</sequence>
<proteinExistence type="predicted"/>
<name>A0ABT6R4C9_9BACL</name>
<keyword evidence="3" id="KW-1185">Reference proteome</keyword>
<feature type="region of interest" description="Disordered" evidence="1">
    <location>
        <begin position="131"/>
        <end position="154"/>
    </location>
</feature>
<dbReference type="Proteomes" id="UP001243286">
    <property type="component" value="Unassembled WGS sequence"/>
</dbReference>